<keyword evidence="2" id="KW-1185">Reference proteome</keyword>
<protein>
    <submittedName>
        <fullName evidence="1">Uncharacterized protein</fullName>
    </submittedName>
</protein>
<accession>A0ABS1UC12</accession>
<comment type="caution">
    <text evidence="1">The sequence shown here is derived from an EMBL/GenBank/DDBJ whole genome shotgun (WGS) entry which is preliminary data.</text>
</comment>
<sequence length="78" mass="8865">MSETQVTIGKPDDKVPERFEDAYRELLAISAKLKPAQGRIPDIDQIEPLVIRAKRLAAYCQERIESVRRLVDEQQASA</sequence>
<name>A0ABS1UC12_9PROT</name>
<reference evidence="1 2" key="1">
    <citation type="submission" date="2021-01" db="EMBL/GenBank/DDBJ databases">
        <title>Belnapia mucosa sp. nov. and Belnapia arida sp. nov., isolated from the Tabernas Desert (Almeria, Spain).</title>
        <authorList>
            <person name="Molina-Menor E."/>
            <person name="Vidal-Verdu A."/>
            <person name="Calonge A."/>
            <person name="Satari L."/>
            <person name="Pereto J."/>
            <person name="Porcar M."/>
        </authorList>
    </citation>
    <scope>NUCLEOTIDE SEQUENCE [LARGE SCALE GENOMIC DNA]</scope>
    <source>
        <strain evidence="1 2">T18</strain>
    </source>
</reference>
<organism evidence="1 2">
    <name type="scientific">Belnapia arida</name>
    <dbReference type="NCBI Taxonomy" id="2804533"/>
    <lineage>
        <taxon>Bacteria</taxon>
        <taxon>Pseudomonadati</taxon>
        <taxon>Pseudomonadota</taxon>
        <taxon>Alphaproteobacteria</taxon>
        <taxon>Acetobacterales</taxon>
        <taxon>Roseomonadaceae</taxon>
        <taxon>Belnapia</taxon>
    </lineage>
</organism>
<dbReference type="RefSeq" id="WP_202835411.1">
    <property type="nucleotide sequence ID" value="NZ_JAETWB010000052.1"/>
</dbReference>
<dbReference type="EMBL" id="JAETWB010000052">
    <property type="protein sequence ID" value="MBL6082199.1"/>
    <property type="molecule type" value="Genomic_DNA"/>
</dbReference>
<proteinExistence type="predicted"/>
<evidence type="ECO:0000313" key="1">
    <source>
        <dbReference type="EMBL" id="MBL6082199.1"/>
    </source>
</evidence>
<evidence type="ECO:0000313" key="2">
    <source>
        <dbReference type="Proteomes" id="UP000660885"/>
    </source>
</evidence>
<dbReference type="Proteomes" id="UP000660885">
    <property type="component" value="Unassembled WGS sequence"/>
</dbReference>
<gene>
    <name evidence="1" type="ORF">JMJ56_29925</name>
</gene>